<proteinExistence type="predicted"/>
<keyword evidence="1" id="KW-0812">Transmembrane</keyword>
<sequence length="786" mass="83329">MATTETIRLVTVRARTEGLDKTTRDLAALDKAQQGVASSGVAMASATETSARRQTSVARGYDVMRQRVDENYRAQQQFARAQGIADRALQQGITTVQEHARVVEQARRRYLGVVPANENMARSTGLARYELTNLSRQIQDVGVSLAGGQSPFTVLAQQGTQIADIFTSSNGTVRGFIGQLRGLISPVALLAAGTVALGAGAYAAWRYWKDFALTLDDTARSAGVTSSEMAKLQAAASFRGIGQDDFSGAMKSFASEVYRAKSGAGSLADLMRANGQTVKGTADAMDRVASLVQNAASDQQRLQILQQAGLPATMEWVRLLQGGPEALRRAREEAASFGGAANDEMIKKAREFDVAWNKAWTNFSLYVRSATVQAVSDFQKAQEGFATFEKDLGEKLRELVFGKGYQTTSYPPAVSAPPLPARFQGAAALRAPSAIKNPPLPQPRPMEEYGPPLSLKGPPTVDPQVQQRQLALESQRLGILAQIGSVGDQVRQKEIEIAQARASGVRITQAEEAALLRLTRAQALGTLQMQQQTGQLQIETATIGMSVGAAAAYRAEQEKILEMRLRGRSPTEEETRLLRENARALGEATQRSNDLRTLNQLGTEFATGFVRDIRNGVSATEALGNALNRLADKLIEMSLQNLVGKALGGLGPGGQSVLSGLLPNANGNVFAGGNVIPFARGGVVDRPTIFPMARGAGLMGEAGPEAVMPLRRTSDGRLGVAAQGGGGTTVIINNNAAGVQVSQSQDSNGATVLDIESAVDGMVASRIGSGRGATSKAAGLRPRLRG</sequence>
<reference evidence="3 4" key="1">
    <citation type="submission" date="2017-07" db="EMBL/GenBank/DDBJ databases">
        <title>Draft Genome Sequences of Select Purple Nonsulfur Bacteria.</title>
        <authorList>
            <person name="Lasarre B."/>
            <person name="Mckinlay J.B."/>
        </authorList>
    </citation>
    <scope>NUCLEOTIDE SEQUENCE [LARGE SCALE GENOMIC DNA]</scope>
    <source>
        <strain evidence="3 4">DSM 5909</strain>
    </source>
</reference>
<name>A0A327L585_9BRAD</name>
<evidence type="ECO:0000256" key="1">
    <source>
        <dbReference type="SAM" id="Phobius"/>
    </source>
</evidence>
<feature type="domain" description="Bacteriophage tail tape measure N-terminal" evidence="2">
    <location>
        <begin position="118"/>
        <end position="298"/>
    </location>
</feature>
<gene>
    <name evidence="3" type="ORF">CH341_07750</name>
</gene>
<keyword evidence="4" id="KW-1185">Reference proteome</keyword>
<evidence type="ECO:0000313" key="3">
    <source>
        <dbReference type="EMBL" id="RAI44702.1"/>
    </source>
</evidence>
<keyword evidence="1" id="KW-0472">Membrane</keyword>
<dbReference type="OrthoDB" id="8448547at2"/>
<organism evidence="3 4">
    <name type="scientific">Rhodoplanes roseus</name>
    <dbReference type="NCBI Taxonomy" id="29409"/>
    <lineage>
        <taxon>Bacteria</taxon>
        <taxon>Pseudomonadati</taxon>
        <taxon>Pseudomonadota</taxon>
        <taxon>Alphaproteobacteria</taxon>
        <taxon>Hyphomicrobiales</taxon>
        <taxon>Nitrobacteraceae</taxon>
        <taxon>Rhodoplanes</taxon>
    </lineage>
</organism>
<dbReference type="AlphaFoldDB" id="A0A327L585"/>
<protein>
    <recommendedName>
        <fullName evidence="2">Bacteriophage tail tape measure N-terminal domain-containing protein</fullName>
    </recommendedName>
</protein>
<dbReference type="RefSeq" id="WP_111418464.1">
    <property type="nucleotide sequence ID" value="NZ_NPEX01000036.1"/>
</dbReference>
<evidence type="ECO:0000259" key="2">
    <source>
        <dbReference type="Pfam" id="PF06791"/>
    </source>
</evidence>
<feature type="transmembrane region" description="Helical" evidence="1">
    <location>
        <begin position="183"/>
        <end position="205"/>
    </location>
</feature>
<dbReference type="EMBL" id="NPEX01000036">
    <property type="protein sequence ID" value="RAI44702.1"/>
    <property type="molecule type" value="Genomic_DNA"/>
</dbReference>
<dbReference type="Pfam" id="PF06791">
    <property type="entry name" value="TMP_2"/>
    <property type="match status" value="1"/>
</dbReference>
<dbReference type="Proteomes" id="UP000249130">
    <property type="component" value="Unassembled WGS sequence"/>
</dbReference>
<dbReference type="InterPro" id="IPR009628">
    <property type="entry name" value="Phage_tape_measure_N"/>
</dbReference>
<comment type="caution">
    <text evidence="3">The sequence shown here is derived from an EMBL/GenBank/DDBJ whole genome shotgun (WGS) entry which is preliminary data.</text>
</comment>
<accession>A0A327L585</accession>
<keyword evidence="1" id="KW-1133">Transmembrane helix</keyword>
<evidence type="ECO:0000313" key="4">
    <source>
        <dbReference type="Proteomes" id="UP000249130"/>
    </source>
</evidence>